<evidence type="ECO:0000313" key="22">
    <source>
        <dbReference type="Proteomes" id="UP000708148"/>
    </source>
</evidence>
<comment type="subcellular location">
    <subcellularLocation>
        <location evidence="2 18">Nucleus</location>
    </subcellularLocation>
</comment>
<evidence type="ECO:0000256" key="11">
    <source>
        <dbReference type="ARBA" id="ARBA00022737"/>
    </source>
</evidence>
<dbReference type="GO" id="GO:0071006">
    <property type="term" value="C:U2-type catalytic step 1 spliceosome"/>
    <property type="evidence" value="ECO:0007669"/>
    <property type="project" value="TreeGrafter"/>
</dbReference>
<evidence type="ECO:0000256" key="9">
    <source>
        <dbReference type="ARBA" id="ARBA00022679"/>
    </source>
</evidence>
<comment type="similarity">
    <text evidence="4 18">Belongs to the WD repeat PRP19 family.</text>
</comment>
<keyword evidence="11" id="KW-0677">Repeat</keyword>
<dbReference type="Pfam" id="PF08606">
    <property type="entry name" value="Prp19"/>
    <property type="match status" value="1"/>
</dbReference>
<evidence type="ECO:0000256" key="5">
    <source>
        <dbReference type="ARBA" id="ARBA00012483"/>
    </source>
</evidence>
<dbReference type="SUPFAM" id="SSF57850">
    <property type="entry name" value="RING/U-box"/>
    <property type="match status" value="1"/>
</dbReference>
<comment type="pathway">
    <text evidence="3 18">Protein modification; protein ubiquitination.</text>
</comment>
<keyword evidence="19" id="KW-0175">Coiled coil</keyword>
<dbReference type="PROSITE" id="PS50082">
    <property type="entry name" value="WD_REPEATS_2"/>
    <property type="match status" value="2"/>
</dbReference>
<comment type="catalytic activity">
    <reaction evidence="1 18">
        <text>S-ubiquitinyl-[E2 ubiquitin-conjugating enzyme]-L-cysteine + [acceptor protein]-L-lysine = [E2 ubiquitin-conjugating enzyme]-L-cysteine + N(6)-ubiquitinyl-[acceptor protein]-L-lysine.</text>
        <dbReference type="EC" id="2.3.2.27"/>
    </reaction>
</comment>
<dbReference type="PANTHER" id="PTHR43995:SF1">
    <property type="entry name" value="PRE-MRNA-PROCESSING FACTOR 19"/>
    <property type="match status" value="1"/>
</dbReference>
<dbReference type="SUPFAM" id="SSF50978">
    <property type="entry name" value="WD40 repeat-like"/>
    <property type="match status" value="1"/>
</dbReference>
<evidence type="ECO:0000256" key="4">
    <source>
        <dbReference type="ARBA" id="ARBA00006388"/>
    </source>
</evidence>
<proteinExistence type="inferred from homology"/>
<evidence type="ECO:0000256" key="8">
    <source>
        <dbReference type="ARBA" id="ARBA00022664"/>
    </source>
</evidence>
<dbReference type="PROSITE" id="PS00678">
    <property type="entry name" value="WD_REPEATS_1"/>
    <property type="match status" value="1"/>
</dbReference>
<dbReference type="InterPro" id="IPR003613">
    <property type="entry name" value="Ubox_domain"/>
</dbReference>
<feature type="coiled-coil region" evidence="19">
    <location>
        <begin position="115"/>
        <end position="142"/>
    </location>
</feature>
<evidence type="ECO:0000256" key="14">
    <source>
        <dbReference type="ARBA" id="ARBA00023187"/>
    </source>
</evidence>
<evidence type="ECO:0000256" key="7">
    <source>
        <dbReference type="ARBA" id="ARBA00022574"/>
    </source>
</evidence>
<dbReference type="GO" id="GO:0061630">
    <property type="term" value="F:ubiquitin protein ligase activity"/>
    <property type="evidence" value="ECO:0007669"/>
    <property type="project" value="UniProtKB-UniRule"/>
</dbReference>
<evidence type="ECO:0000256" key="17">
    <source>
        <dbReference type="PROSITE-ProRule" id="PRU00221"/>
    </source>
</evidence>
<evidence type="ECO:0000256" key="16">
    <source>
        <dbReference type="ARBA" id="ARBA00023242"/>
    </source>
</evidence>
<keyword evidence="9 18" id="KW-0808">Transferase</keyword>
<dbReference type="InterPro" id="IPR055340">
    <property type="entry name" value="RING-Ubox_PRP19"/>
</dbReference>
<dbReference type="SMART" id="SM00504">
    <property type="entry name" value="Ubox"/>
    <property type="match status" value="1"/>
</dbReference>
<dbReference type="CDD" id="cd16656">
    <property type="entry name" value="RING-Ubox_PRP19"/>
    <property type="match status" value="1"/>
</dbReference>
<dbReference type="GO" id="GO:0006281">
    <property type="term" value="P:DNA repair"/>
    <property type="evidence" value="ECO:0007669"/>
    <property type="project" value="UniProtKB-KW"/>
</dbReference>
<dbReference type="CDD" id="cd00200">
    <property type="entry name" value="WD40"/>
    <property type="match status" value="1"/>
</dbReference>
<dbReference type="Pfam" id="PF00400">
    <property type="entry name" value="WD40"/>
    <property type="match status" value="5"/>
</dbReference>
<dbReference type="PROSITE" id="PS51698">
    <property type="entry name" value="U_BOX"/>
    <property type="match status" value="1"/>
</dbReference>
<dbReference type="SMART" id="SM00320">
    <property type="entry name" value="WD40"/>
    <property type="match status" value="7"/>
</dbReference>
<dbReference type="GO" id="GO:0000398">
    <property type="term" value="P:mRNA splicing, via spliceosome"/>
    <property type="evidence" value="ECO:0007669"/>
    <property type="project" value="InterPro"/>
</dbReference>
<dbReference type="GO" id="GO:0005737">
    <property type="term" value="C:cytoplasm"/>
    <property type="evidence" value="ECO:0007669"/>
    <property type="project" value="TreeGrafter"/>
</dbReference>
<dbReference type="InterPro" id="IPR038959">
    <property type="entry name" value="Prp19"/>
</dbReference>
<evidence type="ECO:0000259" key="20">
    <source>
        <dbReference type="PROSITE" id="PS51698"/>
    </source>
</evidence>
<evidence type="ECO:0000256" key="1">
    <source>
        <dbReference type="ARBA" id="ARBA00000900"/>
    </source>
</evidence>
<dbReference type="InterPro" id="IPR036322">
    <property type="entry name" value="WD40_repeat_dom_sf"/>
</dbReference>
<dbReference type="FunFam" id="3.30.40.10:FF:000027">
    <property type="entry name" value="Pre-mRNA-processing factor 19, putative"/>
    <property type="match status" value="1"/>
</dbReference>
<evidence type="ECO:0000256" key="10">
    <source>
        <dbReference type="ARBA" id="ARBA00022728"/>
    </source>
</evidence>
<keyword evidence="10 18" id="KW-0747">Spliceosome</keyword>
<keyword evidence="14 18" id="KW-0508">mRNA splicing</keyword>
<evidence type="ECO:0000256" key="3">
    <source>
        <dbReference type="ARBA" id="ARBA00004906"/>
    </source>
</evidence>
<evidence type="ECO:0000256" key="19">
    <source>
        <dbReference type="SAM" id="Coils"/>
    </source>
</evidence>
<keyword evidence="12 18" id="KW-0227">DNA damage</keyword>
<keyword evidence="7 17" id="KW-0853">WD repeat</keyword>
<dbReference type="Gene3D" id="2.130.10.10">
    <property type="entry name" value="YVTN repeat-like/Quinoprotein amine dehydrogenase"/>
    <property type="match status" value="1"/>
</dbReference>
<comment type="subunit">
    <text evidence="18">Homotetramer.</text>
</comment>
<dbReference type="InterPro" id="IPR001680">
    <property type="entry name" value="WD40_rpt"/>
</dbReference>
<feature type="domain" description="U-box" evidence="20">
    <location>
        <begin position="1"/>
        <end position="70"/>
    </location>
</feature>
<dbReference type="GO" id="GO:0000974">
    <property type="term" value="C:Prp19 complex"/>
    <property type="evidence" value="ECO:0007669"/>
    <property type="project" value="UniProtKB-UniRule"/>
</dbReference>
<keyword evidence="22" id="KW-1185">Reference proteome</keyword>
<dbReference type="InterPro" id="IPR013915">
    <property type="entry name" value="Prp19_cc"/>
</dbReference>
<name>A0A8S1IU28_9CHLO</name>
<evidence type="ECO:0000256" key="2">
    <source>
        <dbReference type="ARBA" id="ARBA00004123"/>
    </source>
</evidence>
<evidence type="ECO:0000313" key="21">
    <source>
        <dbReference type="EMBL" id="CAD7697182.1"/>
    </source>
</evidence>
<accession>A0A8S1IU28</accession>
<evidence type="ECO:0000256" key="13">
    <source>
        <dbReference type="ARBA" id="ARBA00022786"/>
    </source>
</evidence>
<reference evidence="21" key="1">
    <citation type="submission" date="2020-12" db="EMBL/GenBank/DDBJ databases">
        <authorList>
            <person name="Iha C."/>
        </authorList>
    </citation>
    <scope>NUCLEOTIDE SEQUENCE</scope>
</reference>
<evidence type="ECO:0000256" key="12">
    <source>
        <dbReference type="ARBA" id="ARBA00022763"/>
    </source>
</evidence>
<dbReference type="Proteomes" id="UP000708148">
    <property type="component" value="Unassembled WGS sequence"/>
</dbReference>
<dbReference type="OrthoDB" id="687049at2759"/>
<dbReference type="GO" id="GO:0070534">
    <property type="term" value="P:protein K63-linked ubiquitination"/>
    <property type="evidence" value="ECO:0007669"/>
    <property type="project" value="UniProtKB-UniRule"/>
</dbReference>
<evidence type="ECO:0000256" key="18">
    <source>
        <dbReference type="RuleBase" id="RU367101"/>
    </source>
</evidence>
<dbReference type="EC" id="2.3.2.27" evidence="5 18"/>
<feature type="repeat" description="WD" evidence="17">
    <location>
        <begin position="349"/>
        <end position="378"/>
    </location>
</feature>
<sequence length="502" mass="55068">MLCSLSGHVPENPVVSKKSGLLYERRLVEKEIQEHGMDPITKEPSTLDDLIEVKTNKAVKPRPSSATSIPGLLGLFHNEWDALMLETHNLRQSLHTTRQALSHQMYEHDAACRVITRLVQERDEARKALEDAEGLIKEAGGKKRMADEELEDRAKRVRPGIPAEVGQELHKMSKQLSEARKKRTVPSTLATTDELAKYELISSHPLHRTTQGGILCVAPNPSATNLIATAGADATVQIFDKSSSRILVSVEEHTKKVNCVAWPTSELVASASADCSVRLWRGSGATWKPAMAFKDHEADVVTVACGKLEKYIVSASKDCTLGFYDLEVGTCLEKLHHQDVQAPYCCAQFHPDGLLIGSGSENGTIHMWEMRGQTIAKSLDEASGSHSTPVKGISFSENGYYMATAAANCIKLWDLRKLKVFRELAPYTRPTITSVAFDFSGLYLAVGGEDVRVFGSKQDWNVFKTLGNLPKKGAYSLAFGQDAHTLLVGSSDHNLRIFGTGS</sequence>
<comment type="caution">
    <text evidence="21">The sequence shown here is derived from an EMBL/GenBank/DDBJ whole genome shotgun (WGS) entry which is preliminary data.</text>
</comment>
<evidence type="ECO:0000256" key="6">
    <source>
        <dbReference type="ARBA" id="ARBA00015618"/>
    </source>
</evidence>
<dbReference type="InterPro" id="IPR015943">
    <property type="entry name" value="WD40/YVTN_repeat-like_dom_sf"/>
</dbReference>
<evidence type="ECO:0000256" key="15">
    <source>
        <dbReference type="ARBA" id="ARBA00023204"/>
    </source>
</evidence>
<keyword evidence="13 18" id="KW-0833">Ubl conjugation pathway</keyword>
<organism evidence="21 22">
    <name type="scientific">Ostreobium quekettii</name>
    <dbReference type="NCBI Taxonomy" id="121088"/>
    <lineage>
        <taxon>Eukaryota</taxon>
        <taxon>Viridiplantae</taxon>
        <taxon>Chlorophyta</taxon>
        <taxon>core chlorophytes</taxon>
        <taxon>Ulvophyceae</taxon>
        <taxon>TCBD clade</taxon>
        <taxon>Bryopsidales</taxon>
        <taxon>Ostreobineae</taxon>
        <taxon>Ostreobiaceae</taxon>
        <taxon>Ostreobium</taxon>
    </lineage>
</organism>
<dbReference type="AlphaFoldDB" id="A0A8S1IU28"/>
<dbReference type="PROSITE" id="PS50294">
    <property type="entry name" value="WD_REPEATS_REGION"/>
    <property type="match status" value="1"/>
</dbReference>
<keyword evidence="16 18" id="KW-0539">Nucleus</keyword>
<dbReference type="EMBL" id="CAJHUC010000622">
    <property type="protein sequence ID" value="CAD7697182.1"/>
    <property type="molecule type" value="Genomic_DNA"/>
</dbReference>
<dbReference type="Gene3D" id="3.30.40.10">
    <property type="entry name" value="Zinc/RING finger domain, C3HC4 (zinc finger)"/>
    <property type="match status" value="1"/>
</dbReference>
<comment type="function">
    <text evidence="18">Ubiquitin-protein ligase which is mainly involved pre-mRNA splicing and DNA repair. Required for pre-mRNA splicing as component of the spliceosome.</text>
</comment>
<dbReference type="InterPro" id="IPR013083">
    <property type="entry name" value="Znf_RING/FYVE/PHD"/>
</dbReference>
<gene>
    <name evidence="21" type="ORF">OSTQU699_LOCUS2543</name>
</gene>
<dbReference type="InterPro" id="IPR019775">
    <property type="entry name" value="WD40_repeat_CS"/>
</dbReference>
<feature type="repeat" description="WD" evidence="17">
    <location>
        <begin position="250"/>
        <end position="280"/>
    </location>
</feature>
<keyword evidence="8 18" id="KW-0507">mRNA processing</keyword>
<keyword evidence="15 18" id="KW-0234">DNA repair</keyword>
<dbReference type="PANTHER" id="PTHR43995">
    <property type="entry name" value="PRE-MRNA-PROCESSING FACTOR 19"/>
    <property type="match status" value="1"/>
</dbReference>
<protein>
    <recommendedName>
        <fullName evidence="6 18">Pre-mRNA-processing factor 19</fullName>
        <ecNumber evidence="5 18">2.3.2.27</ecNumber>
    </recommendedName>
</protein>